<dbReference type="RefSeq" id="WP_068612367.1">
    <property type="nucleotide sequence ID" value="NZ_CP016268.1"/>
</dbReference>
<dbReference type="SUPFAM" id="SSF82549">
    <property type="entry name" value="DAK1/DegV-like"/>
    <property type="match status" value="1"/>
</dbReference>
<dbReference type="InterPro" id="IPR050270">
    <property type="entry name" value="DegV_domain_contain"/>
</dbReference>
<evidence type="ECO:0000313" key="3">
    <source>
        <dbReference type="EMBL" id="ANO50196.1"/>
    </source>
</evidence>
<dbReference type="PROSITE" id="PS51480">
    <property type="entry name" value="DHAL"/>
    <property type="match status" value="1"/>
</dbReference>
<proteinExistence type="predicted"/>
<organism evidence="3 4">
    <name type="scientific">Woeseia oceani</name>
    <dbReference type="NCBI Taxonomy" id="1548547"/>
    <lineage>
        <taxon>Bacteria</taxon>
        <taxon>Pseudomonadati</taxon>
        <taxon>Pseudomonadota</taxon>
        <taxon>Gammaproteobacteria</taxon>
        <taxon>Woeseiales</taxon>
        <taxon>Woeseiaceae</taxon>
        <taxon>Woeseia</taxon>
    </lineage>
</organism>
<dbReference type="Gene3D" id="3.40.50.10170">
    <property type="match status" value="1"/>
</dbReference>
<keyword evidence="4" id="KW-1185">Reference proteome</keyword>
<dbReference type="GO" id="GO:0004371">
    <property type="term" value="F:glycerone kinase activity"/>
    <property type="evidence" value="ECO:0007669"/>
    <property type="project" value="InterPro"/>
</dbReference>
<dbReference type="SUPFAM" id="SSF101473">
    <property type="entry name" value="DhaL-like"/>
    <property type="match status" value="1"/>
</dbReference>
<dbReference type="InterPro" id="IPR043168">
    <property type="entry name" value="DegV_C"/>
</dbReference>
<feature type="domain" description="DhaL" evidence="2">
    <location>
        <begin position="14"/>
        <end position="208"/>
    </location>
</feature>
<dbReference type="GO" id="GO:0006071">
    <property type="term" value="P:glycerol metabolic process"/>
    <property type="evidence" value="ECO:0007669"/>
    <property type="project" value="InterPro"/>
</dbReference>
<dbReference type="KEGG" id="woc:BA177_02250"/>
<evidence type="ECO:0000313" key="4">
    <source>
        <dbReference type="Proteomes" id="UP000092695"/>
    </source>
</evidence>
<reference evidence="3 4" key="1">
    <citation type="submission" date="2016-06" db="EMBL/GenBank/DDBJ databases">
        <title>Complete genome sequence of a deep-branching marine Gamma Proteobacterium Woeseia oceani type strain XK5.</title>
        <authorList>
            <person name="Mu D."/>
            <person name="Du Z."/>
        </authorList>
    </citation>
    <scope>NUCLEOTIDE SEQUENCE [LARGE SCALE GENOMIC DNA]</scope>
    <source>
        <strain evidence="3 4">XK5</strain>
    </source>
</reference>
<name>A0A193LCN3_9GAMM</name>
<dbReference type="InterPro" id="IPR036117">
    <property type="entry name" value="DhaL_dom_sf"/>
</dbReference>
<dbReference type="SMART" id="SM01120">
    <property type="entry name" value="Dak2"/>
    <property type="match status" value="1"/>
</dbReference>
<evidence type="ECO:0000259" key="2">
    <source>
        <dbReference type="PROSITE" id="PS51480"/>
    </source>
</evidence>
<dbReference type="STRING" id="1548547.BA177_02250"/>
<protein>
    <recommendedName>
        <fullName evidence="2">DhaL domain-containing protein</fullName>
    </recommendedName>
</protein>
<evidence type="ECO:0000256" key="1">
    <source>
        <dbReference type="ARBA" id="ARBA00023121"/>
    </source>
</evidence>
<dbReference type="SMART" id="SM01121">
    <property type="entry name" value="Dak1_2"/>
    <property type="match status" value="1"/>
</dbReference>
<keyword evidence="1" id="KW-0446">Lipid-binding</keyword>
<dbReference type="InterPro" id="IPR004007">
    <property type="entry name" value="DhaL_dom"/>
</dbReference>
<dbReference type="Gene3D" id="3.30.1180.10">
    <property type="match status" value="1"/>
</dbReference>
<dbReference type="Proteomes" id="UP000092695">
    <property type="component" value="Chromosome"/>
</dbReference>
<dbReference type="Pfam" id="PF21645">
    <property type="entry name" value="FakA-like_M"/>
    <property type="match status" value="1"/>
</dbReference>
<gene>
    <name evidence="3" type="ORF">BA177_02250</name>
</gene>
<dbReference type="PROSITE" id="PS51482">
    <property type="entry name" value="DEGV"/>
    <property type="match status" value="1"/>
</dbReference>
<sequence>MSKGTSSSQYLSADRFAQALRSGIHRVISEQDSLNAINVFPVADGDTGTNLSLSLGAVLHTLQKPPGKHISTLLAAIADVLLDSARGNSGAIVAQFFQGVSDTAEQLTRFTTYTFAKAVERGNEYARDALSNPLEGTILSVIAALTSNLQRQTATEAAQDFATLLSNALPDCRKALVRTQSQLDELKRAGVVDAGAKGFVALIEGMCDHIAHGKPTPLPEHANVERLAAELPQLSVDVPTQRYCTECIITGAGIDRRRLREALSALGDSLVLAGTKRKAKIHIHVNEPEKVFGLARTYGALSGEKADDMHRQKKSSHDHKAPFAVITDSAADIDDKDLERLDIHTVPLRVQFGKRGYLDKVSISAEEFYRELQSNPIHPTTSQPSPGDFRRQFQFLASHFRDVLSINLTGRVSGTLQAAQAAAERTSASGRVHVVNSLNASLGQGLITVFAAECAAAGLRIDAALRAVDQAINETFTFALVKDLRYAVRGGRVPASRKLLADLLHITPVLRSEPDGRISASGLLLGRVDLLPKFARFIAKRIDRKARWRVAIGHAMCLQEARDLEQYVRAQLPEVSGCSITDLGSALGAHGGPGAIVIAVQQHRQPAEFADHELTPGVATPPPE</sequence>
<dbReference type="GO" id="GO:0008289">
    <property type="term" value="F:lipid binding"/>
    <property type="evidence" value="ECO:0007669"/>
    <property type="project" value="UniProtKB-KW"/>
</dbReference>
<dbReference type="PANTHER" id="PTHR33434:SF2">
    <property type="entry name" value="FATTY ACID-BINDING PROTEIN TM_1468"/>
    <property type="match status" value="1"/>
</dbReference>
<dbReference type="EMBL" id="CP016268">
    <property type="protein sequence ID" value="ANO50196.1"/>
    <property type="molecule type" value="Genomic_DNA"/>
</dbReference>
<dbReference type="Gene3D" id="1.25.40.340">
    <property type="match status" value="1"/>
</dbReference>
<dbReference type="Pfam" id="PF02645">
    <property type="entry name" value="DegV"/>
    <property type="match status" value="1"/>
</dbReference>
<dbReference type="OrthoDB" id="9760324at2"/>
<dbReference type="InterPro" id="IPR033470">
    <property type="entry name" value="FakA-like_C"/>
</dbReference>
<accession>A0A193LCN3</accession>
<dbReference type="Pfam" id="PF02734">
    <property type="entry name" value="Dak2"/>
    <property type="match status" value="1"/>
</dbReference>
<dbReference type="InterPro" id="IPR003797">
    <property type="entry name" value="DegV"/>
</dbReference>
<dbReference type="AlphaFoldDB" id="A0A193LCN3"/>
<dbReference type="PANTHER" id="PTHR33434">
    <property type="entry name" value="DEGV DOMAIN-CONTAINING PROTEIN DR_1986-RELATED"/>
    <property type="match status" value="1"/>
</dbReference>
<dbReference type="NCBIfam" id="TIGR00762">
    <property type="entry name" value="DegV"/>
    <property type="match status" value="1"/>
</dbReference>
<dbReference type="InterPro" id="IPR048394">
    <property type="entry name" value="FakA-like_M"/>
</dbReference>